<dbReference type="OrthoDB" id="46159at2759"/>
<dbReference type="GO" id="GO:0005815">
    <property type="term" value="C:microtubule organizing center"/>
    <property type="evidence" value="ECO:0007669"/>
    <property type="project" value="TreeGrafter"/>
</dbReference>
<proteinExistence type="inferred from homology"/>
<dbReference type="EMBL" id="KV419395">
    <property type="protein sequence ID" value="KZS98550.1"/>
    <property type="molecule type" value="Genomic_DNA"/>
</dbReference>
<accession>A0A165A6P0</accession>
<comment type="subcellular location">
    <subcellularLocation>
        <location evidence="1">Cytoplasm</location>
        <location evidence="1">Cytoskeleton</location>
        <location evidence="1">Spindle</location>
    </subcellularLocation>
</comment>
<reference evidence="8 9" key="1">
    <citation type="journal article" date="2016" name="Mol. Biol. Evol.">
        <title>Comparative Genomics of Early-Diverging Mushroom-Forming Fungi Provides Insights into the Origins of Lignocellulose Decay Capabilities.</title>
        <authorList>
            <person name="Nagy L.G."/>
            <person name="Riley R."/>
            <person name="Tritt A."/>
            <person name="Adam C."/>
            <person name="Daum C."/>
            <person name="Floudas D."/>
            <person name="Sun H."/>
            <person name="Yadav J.S."/>
            <person name="Pangilinan J."/>
            <person name="Larsson K.H."/>
            <person name="Matsuura K."/>
            <person name="Barry K."/>
            <person name="Labutti K."/>
            <person name="Kuo R."/>
            <person name="Ohm R.A."/>
            <person name="Bhattacharya S.S."/>
            <person name="Shirouzu T."/>
            <person name="Yoshinaga Y."/>
            <person name="Martin F.M."/>
            <person name="Grigoriev I.V."/>
            <person name="Hibbett D.S."/>
        </authorList>
    </citation>
    <scope>NUCLEOTIDE SEQUENCE [LARGE SCALE GENOMIC DNA]</scope>
    <source>
        <strain evidence="8 9">HHB9708</strain>
    </source>
</reference>
<keyword evidence="4" id="KW-0493">Microtubule</keyword>
<dbReference type="Proteomes" id="UP000076722">
    <property type="component" value="Unassembled WGS sequence"/>
</dbReference>
<evidence type="ECO:0000256" key="6">
    <source>
        <dbReference type="SAM" id="MobiDB-lite"/>
    </source>
</evidence>
<name>A0A165A6P0_9AGAM</name>
<evidence type="ECO:0000256" key="2">
    <source>
        <dbReference type="ARBA" id="ARBA00009549"/>
    </source>
</evidence>
<protein>
    <recommendedName>
        <fullName evidence="7">CLASP N-terminal domain-containing protein</fullName>
    </recommendedName>
</protein>
<keyword evidence="3" id="KW-0132">Cell division</keyword>
<evidence type="ECO:0000313" key="9">
    <source>
        <dbReference type="Proteomes" id="UP000076722"/>
    </source>
</evidence>
<feature type="compositionally biased region" description="Polar residues" evidence="6">
    <location>
        <begin position="517"/>
        <end position="540"/>
    </location>
</feature>
<evidence type="ECO:0000256" key="1">
    <source>
        <dbReference type="ARBA" id="ARBA00004186"/>
    </source>
</evidence>
<feature type="compositionally biased region" description="Basic and acidic residues" evidence="6">
    <location>
        <begin position="647"/>
        <end position="664"/>
    </location>
</feature>
<dbReference type="SUPFAM" id="SSF48371">
    <property type="entry name" value="ARM repeat"/>
    <property type="match status" value="1"/>
</dbReference>
<sequence length="786" mass="85655">MPPANPEKIPCPSLVFLEQELEQCRQTLAAEETEDNWDHLARALQRLGAVVRGGGYKYPSELVLTIKQMSRPIIHALNSERTRLSGAATSLLVIIAPRLKSDFEPLLHVFVPPLLRLCTRTSKVYITRAREALDMITDHTYLAPLIPFLRETCEDKSTSLRVNSIDLLVQAMNKFNPPDLARYCIQIEEMICIAATDKDANVREKSRKVFEAYKILWPERLERYAESMTPVTKRYLELRTHGTGESSNILGAREAGKSARPQLTKKPSQVVAGPRNLKSKLNGIEPNPPKPQLPVSLPPVTIKASLTVESDTRQPQLYHVARRPHPRVIESQEDVPKPTAGPSRAVSAQTDEPSEPVPDTRGARRVIRTKPVVDKASGEPGTLADSDGMRRGRGAQRVLLPPKERKSESELKDIPSKESRAIKPPSQAPTGKPIATKRTVSRTQSQGPPKAVATAKAKGDKTSDPLPVRPASAGAHRGGLTAPTLSQLARMKATLPQNKQRVAAVKASSKAAAKSKTQVSNTTIARNRISSTQSITSTPKQESREPTPTEKLVAHPGPVVLEQPSDVVESNPTEVRLIDFEEEEPLPPVSLAEIDLMNEPVQISNGVADADAPANDQVQEVADRPADPVPSSSDLLGTFDSPVRGQPAEEKPHVEPEVELEITRPKRRSPVPLDPFMPPKSTALWMDALRAPAPMPSTPRPSPFIHYEIDADTTAQYSPASNATSDDGEMAHLEFAMDGMDVQGTVVESPRKRSGAGATPRIALTALPLNKDFPGYGIGKGDNLST</sequence>
<gene>
    <name evidence="8" type="ORF">SISNIDRAFT_546476</name>
</gene>
<feature type="compositionally biased region" description="Basic and acidic residues" evidence="6">
    <location>
        <begin position="402"/>
        <end position="421"/>
    </location>
</feature>
<dbReference type="Pfam" id="PF12348">
    <property type="entry name" value="CLASP_N"/>
    <property type="match status" value="1"/>
</dbReference>
<feature type="domain" description="CLASP N-terminal" evidence="7">
    <location>
        <begin position="17"/>
        <end position="237"/>
    </location>
</feature>
<dbReference type="InterPro" id="IPR016024">
    <property type="entry name" value="ARM-type_fold"/>
</dbReference>
<evidence type="ECO:0000256" key="5">
    <source>
        <dbReference type="ARBA" id="ARBA00022776"/>
    </source>
</evidence>
<evidence type="ECO:0000313" key="8">
    <source>
        <dbReference type="EMBL" id="KZS98550.1"/>
    </source>
</evidence>
<evidence type="ECO:0000259" key="7">
    <source>
        <dbReference type="Pfam" id="PF12348"/>
    </source>
</evidence>
<evidence type="ECO:0000256" key="3">
    <source>
        <dbReference type="ARBA" id="ARBA00022618"/>
    </source>
</evidence>
<dbReference type="GO" id="GO:0090307">
    <property type="term" value="P:mitotic spindle assembly"/>
    <property type="evidence" value="ECO:0007669"/>
    <property type="project" value="TreeGrafter"/>
</dbReference>
<feature type="compositionally biased region" description="Basic and acidic residues" evidence="6">
    <location>
        <begin position="327"/>
        <end position="336"/>
    </location>
</feature>
<dbReference type="PANTHER" id="PTHR21567:SF60">
    <property type="entry name" value="CLASP N-TERMINAL DOMAIN-CONTAINING PROTEIN"/>
    <property type="match status" value="1"/>
</dbReference>
<feature type="region of interest" description="Disordered" evidence="6">
    <location>
        <begin position="245"/>
        <end position="572"/>
    </location>
</feature>
<dbReference type="GO" id="GO:0005876">
    <property type="term" value="C:spindle microtubule"/>
    <property type="evidence" value="ECO:0007669"/>
    <property type="project" value="TreeGrafter"/>
</dbReference>
<dbReference type="GO" id="GO:0008017">
    <property type="term" value="F:microtubule binding"/>
    <property type="evidence" value="ECO:0007669"/>
    <property type="project" value="TreeGrafter"/>
</dbReference>
<feature type="compositionally biased region" description="Low complexity" evidence="6">
    <location>
        <begin position="502"/>
        <end position="516"/>
    </location>
</feature>
<dbReference type="GO" id="GO:1990023">
    <property type="term" value="C:mitotic spindle midzone"/>
    <property type="evidence" value="ECO:0007669"/>
    <property type="project" value="TreeGrafter"/>
</dbReference>
<dbReference type="GO" id="GO:0051301">
    <property type="term" value="P:cell division"/>
    <property type="evidence" value="ECO:0007669"/>
    <property type="project" value="UniProtKB-KW"/>
</dbReference>
<dbReference type="STRING" id="1314777.A0A165A6P0"/>
<dbReference type="Gene3D" id="1.25.10.10">
    <property type="entry name" value="Leucine-rich Repeat Variant"/>
    <property type="match status" value="1"/>
</dbReference>
<dbReference type="AlphaFoldDB" id="A0A165A6P0"/>
<keyword evidence="5" id="KW-0498">Mitosis</keyword>
<dbReference type="GO" id="GO:0005881">
    <property type="term" value="C:cytoplasmic microtubule"/>
    <property type="evidence" value="ECO:0007669"/>
    <property type="project" value="TreeGrafter"/>
</dbReference>
<dbReference type="PANTHER" id="PTHR21567">
    <property type="entry name" value="CLASP"/>
    <property type="match status" value="1"/>
</dbReference>
<organism evidence="8 9">
    <name type="scientific">Sistotremastrum niveocremeum HHB9708</name>
    <dbReference type="NCBI Taxonomy" id="1314777"/>
    <lineage>
        <taxon>Eukaryota</taxon>
        <taxon>Fungi</taxon>
        <taxon>Dikarya</taxon>
        <taxon>Basidiomycota</taxon>
        <taxon>Agaricomycotina</taxon>
        <taxon>Agaricomycetes</taxon>
        <taxon>Sistotremastrales</taxon>
        <taxon>Sistotremastraceae</taxon>
        <taxon>Sertulicium</taxon>
        <taxon>Sertulicium niveocremeum</taxon>
    </lineage>
</organism>
<keyword evidence="9" id="KW-1185">Reference proteome</keyword>
<feature type="region of interest" description="Disordered" evidence="6">
    <location>
        <begin position="612"/>
        <end position="677"/>
    </location>
</feature>
<keyword evidence="5" id="KW-0131">Cell cycle</keyword>
<dbReference type="InterPro" id="IPR024395">
    <property type="entry name" value="CLASP_N_dom"/>
</dbReference>
<evidence type="ECO:0000256" key="4">
    <source>
        <dbReference type="ARBA" id="ARBA00022701"/>
    </source>
</evidence>
<comment type="similarity">
    <text evidence="2">Belongs to the CLASP family.</text>
</comment>
<dbReference type="InterPro" id="IPR011989">
    <property type="entry name" value="ARM-like"/>
</dbReference>